<proteinExistence type="predicted"/>
<dbReference type="EMBL" id="JAUSUT010000001">
    <property type="protein sequence ID" value="MDQ0377078.1"/>
    <property type="molecule type" value="Genomic_DNA"/>
</dbReference>
<evidence type="ECO:0000313" key="3">
    <source>
        <dbReference type="Proteomes" id="UP001229651"/>
    </source>
</evidence>
<accession>A0ABU0EPV2</accession>
<organism evidence="2 3">
    <name type="scientific">Amycolatopsis thermophila</name>
    <dbReference type="NCBI Taxonomy" id="206084"/>
    <lineage>
        <taxon>Bacteria</taxon>
        <taxon>Bacillati</taxon>
        <taxon>Actinomycetota</taxon>
        <taxon>Actinomycetes</taxon>
        <taxon>Pseudonocardiales</taxon>
        <taxon>Pseudonocardiaceae</taxon>
        <taxon>Amycolatopsis</taxon>
    </lineage>
</organism>
<sequence length="33" mass="3327">MAVPSTVRPREGTAPMRDFASGCHGVVRGGGGL</sequence>
<dbReference type="Proteomes" id="UP001229651">
    <property type="component" value="Unassembled WGS sequence"/>
</dbReference>
<name>A0ABU0EPV2_9PSEU</name>
<comment type="caution">
    <text evidence="2">The sequence shown here is derived from an EMBL/GenBank/DDBJ whole genome shotgun (WGS) entry which is preliminary data.</text>
</comment>
<gene>
    <name evidence="2" type="ORF">FB470_001072</name>
</gene>
<keyword evidence="3" id="KW-1185">Reference proteome</keyword>
<feature type="region of interest" description="Disordered" evidence="1">
    <location>
        <begin position="1"/>
        <end position="33"/>
    </location>
</feature>
<protein>
    <submittedName>
        <fullName evidence="2">Uncharacterized protein</fullName>
    </submittedName>
</protein>
<reference evidence="2 3" key="1">
    <citation type="submission" date="2023-07" db="EMBL/GenBank/DDBJ databases">
        <title>Sequencing the genomes of 1000 actinobacteria strains.</title>
        <authorList>
            <person name="Klenk H.-P."/>
        </authorList>
    </citation>
    <scope>NUCLEOTIDE SEQUENCE [LARGE SCALE GENOMIC DNA]</scope>
    <source>
        <strain evidence="2 3">DSM 45805</strain>
    </source>
</reference>
<evidence type="ECO:0000256" key="1">
    <source>
        <dbReference type="SAM" id="MobiDB-lite"/>
    </source>
</evidence>
<evidence type="ECO:0000313" key="2">
    <source>
        <dbReference type="EMBL" id="MDQ0377078.1"/>
    </source>
</evidence>